<dbReference type="GO" id="GO:0005960">
    <property type="term" value="C:glycine cleavage complex"/>
    <property type="evidence" value="ECO:0007669"/>
    <property type="project" value="InterPro"/>
</dbReference>
<dbReference type="PROSITE" id="PS00189">
    <property type="entry name" value="LIPOYL"/>
    <property type="match status" value="1"/>
</dbReference>
<dbReference type="PANTHER" id="PTHR11715">
    <property type="entry name" value="GLYCINE CLEAVAGE SYSTEM H PROTEIN"/>
    <property type="match status" value="1"/>
</dbReference>
<dbReference type="AlphaFoldDB" id="A0A1H0Q286"/>
<dbReference type="OrthoDB" id="9796712at2"/>
<dbReference type="GO" id="GO:0019464">
    <property type="term" value="P:glycine decarboxylation via glycine cleavage system"/>
    <property type="evidence" value="ECO:0007669"/>
    <property type="project" value="UniProtKB-UniRule"/>
</dbReference>
<sequence>MTPVIPQDLHYSSDHEWIRSSGEDTVRIGITDYAQNSLGDIVFVQMPEAGTTVSPGDSVGEVESTKSVSDIFAPVSGTVIARNDALDSTPELVNADPYGDGWMIEVQLSDPGEISELLDASAYADLIGEV</sequence>
<comment type="similarity">
    <text evidence="1 3">Belongs to the GcvH family.</text>
</comment>
<evidence type="ECO:0000259" key="5">
    <source>
        <dbReference type="PROSITE" id="PS50968"/>
    </source>
</evidence>
<dbReference type="InterPro" id="IPR017453">
    <property type="entry name" value="GCV_H_sub"/>
</dbReference>
<organism evidence="6 7">
    <name type="scientific">Nakamurella panacisegetis</name>
    <dbReference type="NCBI Taxonomy" id="1090615"/>
    <lineage>
        <taxon>Bacteria</taxon>
        <taxon>Bacillati</taxon>
        <taxon>Actinomycetota</taxon>
        <taxon>Actinomycetes</taxon>
        <taxon>Nakamurellales</taxon>
        <taxon>Nakamurellaceae</taxon>
        <taxon>Nakamurella</taxon>
    </lineage>
</organism>
<comment type="subunit">
    <text evidence="3">The glycine cleavage system is composed of four proteins: P, T, L and H.</text>
</comment>
<dbReference type="InterPro" id="IPR003016">
    <property type="entry name" value="2-oxoA_DH_lipoyl-BS"/>
</dbReference>
<dbReference type="STRING" id="1090615.SAMN04515671_2968"/>
<keyword evidence="7" id="KW-1185">Reference proteome</keyword>
<dbReference type="InterPro" id="IPR000089">
    <property type="entry name" value="Biotin_lipoyl"/>
</dbReference>
<dbReference type="EMBL" id="LT629710">
    <property type="protein sequence ID" value="SDP11522.1"/>
    <property type="molecule type" value="Genomic_DNA"/>
</dbReference>
<accession>A0A1H0Q286</accession>
<evidence type="ECO:0000256" key="3">
    <source>
        <dbReference type="HAMAP-Rule" id="MF_00272"/>
    </source>
</evidence>
<dbReference type="InterPro" id="IPR033753">
    <property type="entry name" value="GCV_H/Fam206"/>
</dbReference>
<dbReference type="PROSITE" id="PS50968">
    <property type="entry name" value="BIOTINYL_LIPOYL"/>
    <property type="match status" value="1"/>
</dbReference>
<evidence type="ECO:0000256" key="4">
    <source>
        <dbReference type="PIRSR" id="PIRSR617453-50"/>
    </source>
</evidence>
<reference evidence="6 7" key="1">
    <citation type="submission" date="2016-10" db="EMBL/GenBank/DDBJ databases">
        <authorList>
            <person name="de Groot N.N."/>
        </authorList>
    </citation>
    <scope>NUCLEOTIDE SEQUENCE [LARGE SCALE GENOMIC DNA]</scope>
    <source>
        <strain evidence="7">P4-7,KCTC 19426,CECT 7604</strain>
    </source>
</reference>
<dbReference type="GO" id="GO:0009249">
    <property type="term" value="P:protein lipoylation"/>
    <property type="evidence" value="ECO:0007669"/>
    <property type="project" value="TreeGrafter"/>
</dbReference>
<dbReference type="RefSeq" id="WP_090477046.1">
    <property type="nucleotide sequence ID" value="NZ_LT629710.1"/>
</dbReference>
<dbReference type="Gene3D" id="2.40.50.100">
    <property type="match status" value="1"/>
</dbReference>
<gene>
    <name evidence="3" type="primary">gcvH</name>
    <name evidence="6" type="ORF">SAMN04515671_2968</name>
</gene>
<dbReference type="Pfam" id="PF01597">
    <property type="entry name" value="GCV_H"/>
    <property type="match status" value="1"/>
</dbReference>
<comment type="function">
    <text evidence="3">The glycine cleavage system catalyzes the degradation of glycine. The H protein shuttles the methylamine group of glycine from the P protein to the T protein.</text>
</comment>
<dbReference type="InterPro" id="IPR011053">
    <property type="entry name" value="Single_hybrid_motif"/>
</dbReference>
<evidence type="ECO:0000313" key="6">
    <source>
        <dbReference type="EMBL" id="SDP11522.1"/>
    </source>
</evidence>
<comment type="cofactor">
    <cofactor evidence="3">
        <name>(R)-lipoate</name>
        <dbReference type="ChEBI" id="CHEBI:83088"/>
    </cofactor>
    <text evidence="3">Binds 1 lipoyl cofactor covalently.</text>
</comment>
<dbReference type="NCBIfam" id="TIGR00527">
    <property type="entry name" value="gcvH"/>
    <property type="match status" value="1"/>
</dbReference>
<proteinExistence type="inferred from homology"/>
<dbReference type="InterPro" id="IPR002930">
    <property type="entry name" value="GCV_H"/>
</dbReference>
<name>A0A1H0Q286_9ACTN</name>
<protein>
    <recommendedName>
        <fullName evidence="3">Glycine cleavage system H protein</fullName>
    </recommendedName>
</protein>
<evidence type="ECO:0000256" key="1">
    <source>
        <dbReference type="ARBA" id="ARBA00009249"/>
    </source>
</evidence>
<dbReference type="HAMAP" id="MF_00272">
    <property type="entry name" value="GcvH"/>
    <property type="match status" value="1"/>
</dbReference>
<dbReference type="GO" id="GO:0005829">
    <property type="term" value="C:cytosol"/>
    <property type="evidence" value="ECO:0007669"/>
    <property type="project" value="TreeGrafter"/>
</dbReference>
<feature type="modified residue" description="N6-lipoyllysine" evidence="3 4">
    <location>
        <position position="66"/>
    </location>
</feature>
<feature type="domain" description="Lipoyl-binding" evidence="5">
    <location>
        <begin position="25"/>
        <end position="107"/>
    </location>
</feature>
<dbReference type="NCBIfam" id="NF002270">
    <property type="entry name" value="PRK01202.1"/>
    <property type="match status" value="1"/>
</dbReference>
<evidence type="ECO:0000256" key="2">
    <source>
        <dbReference type="ARBA" id="ARBA00022823"/>
    </source>
</evidence>
<dbReference type="SUPFAM" id="SSF51230">
    <property type="entry name" value="Single hybrid motif"/>
    <property type="match status" value="1"/>
</dbReference>
<dbReference type="Proteomes" id="UP000198741">
    <property type="component" value="Chromosome I"/>
</dbReference>
<dbReference type="PANTHER" id="PTHR11715:SF3">
    <property type="entry name" value="GLYCINE CLEAVAGE SYSTEM H PROTEIN-RELATED"/>
    <property type="match status" value="1"/>
</dbReference>
<keyword evidence="2 3" id="KW-0450">Lipoyl</keyword>
<evidence type="ECO:0000313" key="7">
    <source>
        <dbReference type="Proteomes" id="UP000198741"/>
    </source>
</evidence>
<dbReference type="CDD" id="cd06848">
    <property type="entry name" value="GCS_H"/>
    <property type="match status" value="1"/>
</dbReference>